<dbReference type="InterPro" id="IPR027826">
    <property type="entry name" value="DUF4431"/>
</dbReference>
<reference evidence="3 4" key="1">
    <citation type="submission" date="2019-12" db="EMBL/GenBank/DDBJ databases">
        <title>Genomic-based taxomic classification of the family Erythrobacteraceae.</title>
        <authorList>
            <person name="Xu L."/>
        </authorList>
    </citation>
    <scope>NUCLEOTIDE SEQUENCE [LARGE SCALE GENOMIC DNA]</scope>
    <source>
        <strain evidence="3 4">S36</strain>
    </source>
</reference>
<name>A0A6I4U0Q8_9SPHN</name>
<keyword evidence="4" id="KW-1185">Reference proteome</keyword>
<evidence type="ECO:0000259" key="2">
    <source>
        <dbReference type="Pfam" id="PF14485"/>
    </source>
</evidence>
<keyword evidence="1" id="KW-0732">Signal</keyword>
<evidence type="ECO:0000313" key="3">
    <source>
        <dbReference type="EMBL" id="MXP00244.1"/>
    </source>
</evidence>
<dbReference type="AlphaFoldDB" id="A0A6I4U0Q8"/>
<evidence type="ECO:0000256" key="1">
    <source>
        <dbReference type="SAM" id="SignalP"/>
    </source>
</evidence>
<feature type="signal peptide" evidence="1">
    <location>
        <begin position="1"/>
        <end position="26"/>
    </location>
</feature>
<dbReference type="Pfam" id="PF14485">
    <property type="entry name" value="DUF4431"/>
    <property type="match status" value="1"/>
</dbReference>
<gene>
    <name evidence="3" type="ORF">GRI97_14715</name>
</gene>
<sequence>MKGILMRCALGMIIALLIPAAVPAMAEQAGTTSTGRCVNAARADAIVTLAGRLERKEFPANADLNQSATHAFILHLPRMICFEDGEFADGSERFDRVHVIATTPQIAAQFTRAVGQTITVAGPAMGAHTAHHRAPMVLRVERVTQTEK</sequence>
<protein>
    <submittedName>
        <fullName evidence="3">DUF4431 domain-containing protein</fullName>
    </submittedName>
</protein>
<proteinExistence type="predicted"/>
<evidence type="ECO:0000313" key="4">
    <source>
        <dbReference type="Proteomes" id="UP000469430"/>
    </source>
</evidence>
<comment type="caution">
    <text evidence="3">The sequence shown here is derived from an EMBL/GenBank/DDBJ whole genome shotgun (WGS) entry which is preliminary data.</text>
</comment>
<feature type="domain" description="DUF4431" evidence="2">
    <location>
        <begin position="97"/>
        <end position="144"/>
    </location>
</feature>
<dbReference type="Proteomes" id="UP000469430">
    <property type="component" value="Unassembled WGS sequence"/>
</dbReference>
<organism evidence="3 4">
    <name type="scientific">Croceibacterium xixiisoli</name>
    <dbReference type="NCBI Taxonomy" id="1476466"/>
    <lineage>
        <taxon>Bacteria</taxon>
        <taxon>Pseudomonadati</taxon>
        <taxon>Pseudomonadota</taxon>
        <taxon>Alphaproteobacteria</taxon>
        <taxon>Sphingomonadales</taxon>
        <taxon>Erythrobacteraceae</taxon>
        <taxon>Croceibacterium</taxon>
    </lineage>
</organism>
<feature type="chain" id="PRO_5026206759" evidence="1">
    <location>
        <begin position="27"/>
        <end position="148"/>
    </location>
</feature>
<accession>A0A6I4U0Q8</accession>
<dbReference type="EMBL" id="WTYJ01000003">
    <property type="protein sequence ID" value="MXP00244.1"/>
    <property type="molecule type" value="Genomic_DNA"/>
</dbReference>
<dbReference type="RefSeq" id="WP_377019764.1">
    <property type="nucleotide sequence ID" value="NZ_JBHSCP010000002.1"/>
</dbReference>